<dbReference type="AlphaFoldDB" id="A0A139KQK2"/>
<evidence type="ECO:0000313" key="2">
    <source>
        <dbReference type="Proteomes" id="UP000070319"/>
    </source>
</evidence>
<proteinExistence type="predicted"/>
<evidence type="ECO:0000313" key="1">
    <source>
        <dbReference type="EMBL" id="KXT41462.1"/>
    </source>
</evidence>
<reference evidence="1 2" key="1">
    <citation type="submission" date="2016-02" db="EMBL/GenBank/DDBJ databases">
        <authorList>
            <person name="Wen L."/>
            <person name="He K."/>
            <person name="Yang H."/>
        </authorList>
    </citation>
    <scope>NUCLEOTIDE SEQUENCE [LARGE SCALE GENOMIC DNA]</scope>
    <source>
        <strain evidence="1 2">KLE1704</strain>
    </source>
</reference>
<dbReference type="PATRIC" id="fig|329854.7.peg.4990"/>
<comment type="caution">
    <text evidence="1">The sequence shown here is derived from an EMBL/GenBank/DDBJ whole genome shotgun (WGS) entry which is preliminary data.</text>
</comment>
<accession>A0A139KQK2</accession>
<name>A0A139KQK2_9BACE</name>
<organism evidence="1">
    <name type="scientific">Bacteroides intestinalis</name>
    <dbReference type="NCBI Taxonomy" id="329854"/>
    <lineage>
        <taxon>Bacteria</taxon>
        <taxon>Pseudomonadati</taxon>
        <taxon>Bacteroidota</taxon>
        <taxon>Bacteroidia</taxon>
        <taxon>Bacteroidales</taxon>
        <taxon>Bacteroidaceae</taxon>
        <taxon>Bacteroides</taxon>
    </lineage>
</organism>
<dbReference type="Proteomes" id="UP000070319">
    <property type="component" value="Unassembled WGS sequence"/>
</dbReference>
<gene>
    <name evidence="1" type="ORF">HMPREF2531_04919</name>
</gene>
<sequence>MIKYTYRISRTALEGWERLTRNKIKATRHSVHTGAGPPKDMGRPKKLALIMQEEY</sequence>
<protein>
    <submittedName>
        <fullName evidence="1">Uncharacterized protein</fullName>
    </submittedName>
</protein>
<dbReference type="EMBL" id="LTDF01000171">
    <property type="protein sequence ID" value="KXT41462.1"/>
    <property type="molecule type" value="Genomic_DNA"/>
</dbReference>